<name>A0A5J4V3A0_9EUKA</name>
<accession>A0A5J4V3A0</accession>
<dbReference type="EMBL" id="SNRW01010175">
    <property type="protein sequence ID" value="KAA6376933.1"/>
    <property type="molecule type" value="Genomic_DNA"/>
</dbReference>
<protein>
    <submittedName>
        <fullName evidence="1">Uncharacterized protein</fullName>
    </submittedName>
</protein>
<organism evidence="1 2">
    <name type="scientific">Streblomastix strix</name>
    <dbReference type="NCBI Taxonomy" id="222440"/>
    <lineage>
        <taxon>Eukaryota</taxon>
        <taxon>Metamonada</taxon>
        <taxon>Preaxostyla</taxon>
        <taxon>Oxymonadida</taxon>
        <taxon>Streblomastigidae</taxon>
        <taxon>Streblomastix</taxon>
    </lineage>
</organism>
<comment type="caution">
    <text evidence="1">The sequence shown here is derived from an EMBL/GenBank/DDBJ whole genome shotgun (WGS) entry which is preliminary data.</text>
</comment>
<gene>
    <name evidence="1" type="ORF">EZS28_027541</name>
</gene>
<proteinExistence type="predicted"/>
<sequence>MAHHRDDEDDNDNEQINQQNRNQANHGAQNADANQNALPDWLNVLMGRPREIPNAIRAQQQRDTTTKLFEHNYGRKTSDLNPSYERATKRQMVLLFQREEEMLGLELNKEGAYPSTGEDDAEDDVETAQLAFLIQRACLAASTALIQGDFSAIKRFILTCHIVARVITGEASQRRDVKLVANEFKPLIGKKGSVLSAFSKQSKDQIKELNTSIKLIASKQPTPQKKQCFPTEQQHIVIAVLVISELVPISIIKSQLNSTVLQPISNDDAIATVCILINVSILLSNHAINRPEATIIIIIFQSKWYVVTNYHSQTSMIDARKGERGARLSADGKRFR</sequence>
<dbReference type="Proteomes" id="UP000324800">
    <property type="component" value="Unassembled WGS sequence"/>
</dbReference>
<dbReference type="AlphaFoldDB" id="A0A5J4V3A0"/>
<reference evidence="1 2" key="1">
    <citation type="submission" date="2019-03" db="EMBL/GenBank/DDBJ databases">
        <title>Single cell metagenomics reveals metabolic interactions within the superorganism composed of flagellate Streblomastix strix and complex community of Bacteroidetes bacteria on its surface.</title>
        <authorList>
            <person name="Treitli S.C."/>
            <person name="Kolisko M."/>
            <person name="Husnik F."/>
            <person name="Keeling P."/>
            <person name="Hampl V."/>
        </authorList>
    </citation>
    <scope>NUCLEOTIDE SEQUENCE [LARGE SCALE GENOMIC DNA]</scope>
    <source>
        <strain evidence="1">ST1C</strain>
    </source>
</reference>
<evidence type="ECO:0000313" key="1">
    <source>
        <dbReference type="EMBL" id="KAA6376933.1"/>
    </source>
</evidence>
<evidence type="ECO:0000313" key="2">
    <source>
        <dbReference type="Proteomes" id="UP000324800"/>
    </source>
</evidence>